<accession>A0A1A9AQW0</accession>
<dbReference type="AlphaFoldDB" id="A0A1A9AQW0"/>
<feature type="transmembrane region" description="Helical" evidence="1">
    <location>
        <begin position="279"/>
        <end position="301"/>
    </location>
</feature>
<evidence type="ECO:0000256" key="1">
    <source>
        <dbReference type="SAM" id="Phobius"/>
    </source>
</evidence>
<keyword evidence="3" id="KW-1185">Reference proteome</keyword>
<keyword evidence="1" id="KW-0472">Membrane</keyword>
<evidence type="ECO:0000313" key="3">
    <source>
        <dbReference type="Proteomes" id="UP000078555"/>
    </source>
</evidence>
<keyword evidence="1" id="KW-0812">Transmembrane</keyword>
<protein>
    <submittedName>
        <fullName evidence="2">PIR Superfamily Protein</fullName>
    </submittedName>
</protein>
<evidence type="ECO:0000313" key="2">
    <source>
        <dbReference type="EMBL" id="SBT58561.1"/>
    </source>
</evidence>
<name>A0A1A9AQW0_PLAOA</name>
<dbReference type="EMBL" id="FLRD01001914">
    <property type="protein sequence ID" value="SBT58561.1"/>
    <property type="molecule type" value="Genomic_DNA"/>
</dbReference>
<gene>
    <name evidence="2" type="ORF">POVWA1_088620</name>
</gene>
<dbReference type="Proteomes" id="UP000078555">
    <property type="component" value="Unassembled WGS sequence"/>
</dbReference>
<sequence length="352" mass="42363">MNSFFSHHQYNISINKYYEKELPGNKYSNQLEDRMGVENYRDAQTFKYVMNSANPEIKDIGELFFKNYMYIKNNYYRINKEKRCSDLNNWLDEKKDKYNIEQVHGNQWELIDNLRARIENDRLYDKKCPKENSAKPLIYRRKRIELDRYCENRDYLKNKCQNVSVLTRPDNENCLNLSEYVDKYYNIFLKKYPCIEENIEKDEDPYHISDDCTLYDRSTTFPIYIFNNNDIQIKANSREIINKCRSDPTFEASREARYKGDSEMSEEQVAYSDFKMVDYVTYISSTVCGIVVLLFGLYKFTPLGSWLHNRRAMEREIRLNMEEKETQELLDNSLEYMTSSSSKEGYYLTYQP</sequence>
<keyword evidence="1" id="KW-1133">Transmembrane helix</keyword>
<proteinExistence type="predicted"/>
<reference evidence="3" key="1">
    <citation type="submission" date="2016-05" db="EMBL/GenBank/DDBJ databases">
        <authorList>
            <person name="Naeem Raeece"/>
        </authorList>
    </citation>
    <scope>NUCLEOTIDE SEQUENCE [LARGE SCALE GENOMIC DNA]</scope>
</reference>
<organism evidence="2 3">
    <name type="scientific">Plasmodium ovale wallikeri</name>
    <dbReference type="NCBI Taxonomy" id="864142"/>
    <lineage>
        <taxon>Eukaryota</taxon>
        <taxon>Sar</taxon>
        <taxon>Alveolata</taxon>
        <taxon>Apicomplexa</taxon>
        <taxon>Aconoidasida</taxon>
        <taxon>Haemosporida</taxon>
        <taxon>Plasmodiidae</taxon>
        <taxon>Plasmodium</taxon>
        <taxon>Plasmodium (Plasmodium)</taxon>
    </lineage>
</organism>